<dbReference type="GO" id="GO:0046982">
    <property type="term" value="F:protein heterodimerization activity"/>
    <property type="evidence" value="ECO:0007669"/>
    <property type="project" value="InterPro"/>
</dbReference>
<sequence>MRLLTHNLLVCPVHREALRIEQVRELEVIAAEYRPEFIVRMLPRLDWGVLRAAAAATAAAAEAGRLEALPPQAPDVEAIQAALRDGQVAQYEGLLQTLHHFLVETHVITARLGCPHGEQYAIDGGIPNLLAEAAISPDAMEDVAAPAVAS</sequence>
<dbReference type="InterPro" id="IPR039127">
    <property type="entry name" value="Trm112"/>
</dbReference>
<evidence type="ECO:0000313" key="2">
    <source>
        <dbReference type="Proteomes" id="UP001301350"/>
    </source>
</evidence>
<dbReference type="PANTHER" id="PTHR12773">
    <property type="entry name" value="UPF0315 PROTEIN-RELATED"/>
    <property type="match status" value="1"/>
</dbReference>
<dbReference type="EMBL" id="JANCYW010000008">
    <property type="protein sequence ID" value="KAK4536489.1"/>
    <property type="molecule type" value="Genomic_DNA"/>
</dbReference>
<evidence type="ECO:0000313" key="1">
    <source>
        <dbReference type="EMBL" id="KAK4536489.1"/>
    </source>
</evidence>
<gene>
    <name evidence="1" type="ORF">CDCA_CDCA08G2514</name>
</gene>
<dbReference type="GO" id="GO:0030488">
    <property type="term" value="P:tRNA methylation"/>
    <property type="evidence" value="ECO:0007669"/>
    <property type="project" value="TreeGrafter"/>
</dbReference>
<dbReference type="Proteomes" id="UP001301350">
    <property type="component" value="Unassembled WGS sequence"/>
</dbReference>
<proteinExistence type="predicted"/>
<organism evidence="1 2">
    <name type="scientific">Cyanidium caldarium</name>
    <name type="common">Red alga</name>
    <dbReference type="NCBI Taxonomy" id="2771"/>
    <lineage>
        <taxon>Eukaryota</taxon>
        <taxon>Rhodophyta</taxon>
        <taxon>Bangiophyceae</taxon>
        <taxon>Cyanidiales</taxon>
        <taxon>Cyanidiaceae</taxon>
        <taxon>Cyanidium</taxon>
    </lineage>
</organism>
<protein>
    <recommendedName>
        <fullName evidence="3">Multifunctional methyltransferase subunit TRM112-like protein</fullName>
    </recommendedName>
</protein>
<dbReference type="PANTHER" id="PTHR12773:SF0">
    <property type="entry name" value="MULTIFUNCTIONAL METHYLTRANSFERASE SUBUNIT TRM112-LIKE PROTEIN"/>
    <property type="match status" value="1"/>
</dbReference>
<dbReference type="GO" id="GO:0070476">
    <property type="term" value="P:rRNA (guanine-N7)-methylation"/>
    <property type="evidence" value="ECO:0007669"/>
    <property type="project" value="TreeGrafter"/>
</dbReference>
<dbReference type="Gene3D" id="2.20.25.10">
    <property type="match status" value="1"/>
</dbReference>
<name>A0AAV9IW33_CYACA</name>
<keyword evidence="2" id="KW-1185">Reference proteome</keyword>
<reference evidence="1 2" key="1">
    <citation type="submission" date="2022-07" db="EMBL/GenBank/DDBJ databases">
        <title>Genome-wide signatures of adaptation to extreme environments.</title>
        <authorList>
            <person name="Cho C.H."/>
            <person name="Yoon H.S."/>
        </authorList>
    </citation>
    <scope>NUCLEOTIDE SEQUENCE [LARGE SCALE GENOMIC DNA]</scope>
    <source>
        <strain evidence="1 2">DBV 063 E5</strain>
    </source>
</reference>
<comment type="caution">
    <text evidence="1">The sequence shown here is derived from an EMBL/GenBank/DDBJ whole genome shotgun (WGS) entry which is preliminary data.</text>
</comment>
<dbReference type="AlphaFoldDB" id="A0AAV9IW33"/>
<evidence type="ECO:0008006" key="3">
    <source>
        <dbReference type="Google" id="ProtNLM"/>
    </source>
</evidence>
<accession>A0AAV9IW33</accession>